<gene>
    <name evidence="2" type="ORF">CTER_3375</name>
</gene>
<reference evidence="2 3" key="1">
    <citation type="journal article" date="2013" name="Genome Announc.">
        <title>Draft Genome Sequence of the Cellulolytic, Mesophilic, Anaerobic Bacterium Clostridium termitidis Strain CT1112 (DSM 5398).</title>
        <authorList>
            <person name="Lal S."/>
            <person name="Ramachandran U."/>
            <person name="Zhang X."/>
            <person name="Munir R."/>
            <person name="Sparling R."/>
            <person name="Levin D.B."/>
        </authorList>
    </citation>
    <scope>NUCLEOTIDE SEQUENCE [LARGE SCALE GENOMIC DNA]</scope>
    <source>
        <strain evidence="2 3">CT1112</strain>
    </source>
</reference>
<dbReference type="PATRIC" id="fig|1195236.3.peg.3597"/>
<feature type="domain" description="PilZ" evidence="1">
    <location>
        <begin position="99"/>
        <end position="195"/>
    </location>
</feature>
<sequence>MNSACISKLIIPGALISFRIFNQTVWSLNIVSQCSGDTLNIPLTNDLMKACLFTNTNVEIKYKNEYFEYNIKGVISKIELSASPYINVKIDHVAANLNHRVFPRLDVCLPATLTNGNESYYCSTSNLSLGGVAFLMDREIPVNTCCEINILLEDSSSVYAKGEILRMSREDSLYKYSMMFNFMEEENSNRLYSYLLSLEDSYSSLRNKYL</sequence>
<dbReference type="EMBL" id="AORV01000046">
    <property type="protein sequence ID" value="EMS70862.1"/>
    <property type="molecule type" value="Genomic_DNA"/>
</dbReference>
<dbReference type="InterPro" id="IPR009875">
    <property type="entry name" value="PilZ_domain"/>
</dbReference>
<proteinExistence type="predicted"/>
<dbReference type="Proteomes" id="UP000014155">
    <property type="component" value="Unassembled WGS sequence"/>
</dbReference>
<organism evidence="2 3">
    <name type="scientific">Ruminiclostridium cellobioparum subsp. termitidis CT1112</name>
    <dbReference type="NCBI Taxonomy" id="1195236"/>
    <lineage>
        <taxon>Bacteria</taxon>
        <taxon>Bacillati</taxon>
        <taxon>Bacillota</taxon>
        <taxon>Clostridia</taxon>
        <taxon>Eubacteriales</taxon>
        <taxon>Oscillospiraceae</taxon>
        <taxon>Ruminiclostridium</taxon>
    </lineage>
</organism>
<dbReference type="RefSeq" id="WP_004627729.1">
    <property type="nucleotide sequence ID" value="NZ_AORV01000046.1"/>
</dbReference>
<evidence type="ECO:0000313" key="2">
    <source>
        <dbReference type="EMBL" id="EMS70862.1"/>
    </source>
</evidence>
<evidence type="ECO:0000313" key="3">
    <source>
        <dbReference type="Proteomes" id="UP000014155"/>
    </source>
</evidence>
<dbReference type="STRING" id="1195236.CTER_3375"/>
<accession>S0FHH0</accession>
<dbReference type="SUPFAM" id="SSF141371">
    <property type="entry name" value="PilZ domain-like"/>
    <property type="match status" value="1"/>
</dbReference>
<comment type="caution">
    <text evidence="2">The sequence shown here is derived from an EMBL/GenBank/DDBJ whole genome shotgun (WGS) entry which is preliminary data.</text>
</comment>
<dbReference type="AlphaFoldDB" id="S0FHH0"/>
<dbReference type="Gene3D" id="2.40.10.220">
    <property type="entry name" value="predicted glycosyltransferase like domains"/>
    <property type="match status" value="1"/>
</dbReference>
<keyword evidence="3" id="KW-1185">Reference proteome</keyword>
<dbReference type="GO" id="GO:0035438">
    <property type="term" value="F:cyclic-di-GMP binding"/>
    <property type="evidence" value="ECO:0007669"/>
    <property type="project" value="InterPro"/>
</dbReference>
<evidence type="ECO:0000259" key="1">
    <source>
        <dbReference type="Pfam" id="PF07238"/>
    </source>
</evidence>
<protein>
    <submittedName>
        <fullName evidence="2">PilZ domain-containing protein</fullName>
    </submittedName>
</protein>
<name>S0FHH0_RUMCE</name>
<dbReference type="Pfam" id="PF07238">
    <property type="entry name" value="PilZ"/>
    <property type="match status" value="1"/>
</dbReference>